<dbReference type="EMBL" id="JAUSVR010000035">
    <property type="protein sequence ID" value="MDQ0513522.1"/>
    <property type="molecule type" value="Genomic_DNA"/>
</dbReference>
<keyword evidence="3" id="KW-1185">Reference proteome</keyword>
<feature type="signal peptide" evidence="1">
    <location>
        <begin position="1"/>
        <end position="22"/>
    </location>
</feature>
<protein>
    <submittedName>
        <fullName evidence="2">Uncharacterized protein</fullName>
    </submittedName>
</protein>
<dbReference type="Proteomes" id="UP001235094">
    <property type="component" value="Unassembled WGS sequence"/>
</dbReference>
<gene>
    <name evidence="2" type="ORF">QOZ99_004445</name>
</gene>
<evidence type="ECO:0000313" key="3">
    <source>
        <dbReference type="Proteomes" id="UP001235094"/>
    </source>
</evidence>
<evidence type="ECO:0000313" key="2">
    <source>
        <dbReference type="EMBL" id="MDQ0513522.1"/>
    </source>
</evidence>
<accession>A0ABU0LXR7</accession>
<evidence type="ECO:0000256" key="1">
    <source>
        <dbReference type="SAM" id="SignalP"/>
    </source>
</evidence>
<comment type="caution">
    <text evidence="2">The sequence shown here is derived from an EMBL/GenBank/DDBJ whole genome shotgun (WGS) entry which is preliminary data.</text>
</comment>
<feature type="chain" id="PRO_5047178728" evidence="1">
    <location>
        <begin position="23"/>
        <end position="382"/>
    </location>
</feature>
<keyword evidence="1" id="KW-0732">Signal</keyword>
<sequence>MLSQVKKIFLTFAVMASLSVGAKAEEFTSITRPSFAGIEPRLVYGLVEYDFAFAGSNGAARTQSASAFLRSLIQSRFSNRSGNYIVTLDLLIGDRVVSTEPIMSANWESTRFLFLTTSEKTNIVVNRNGALLEDIVVDGETNKVSLAMKIKYSSTTSVDMSLLTELSRLSKTASLATFAPGIKTISDAYAPFADIFARMLSRYTETSIVDTTTGAFTLLDEGYPNQLRYDGSHFKVNIYLKTVNSQLRTNFSAQGFNITNYSLPLTEVKSGIGGARAPVMDLIMAETGKPGAFLKAITEERLLESPKPAAETEIRDDCSALKDRLKKYATSRDATLLYWAFLRNYRTEILKYKDGASCGRGDLVEDLTALNLALKADQWPAQ</sequence>
<reference evidence="2 3" key="1">
    <citation type="submission" date="2023-07" db="EMBL/GenBank/DDBJ databases">
        <title>Genomic Encyclopedia of Type Strains, Phase IV (KMG-IV): sequencing the most valuable type-strain genomes for metagenomic binning, comparative biology and taxonomic classification.</title>
        <authorList>
            <person name="Goeker M."/>
        </authorList>
    </citation>
    <scope>NUCLEOTIDE SEQUENCE [LARGE SCALE GENOMIC DNA]</scope>
    <source>
        <strain evidence="2 3">DSM 15561</strain>
    </source>
</reference>
<organism evidence="2 3">
    <name type="scientific">Ancylobacter amanitiformis</name>
    <dbReference type="NCBI Taxonomy" id="217069"/>
    <lineage>
        <taxon>Bacteria</taxon>
        <taxon>Pseudomonadati</taxon>
        <taxon>Pseudomonadota</taxon>
        <taxon>Alphaproteobacteria</taxon>
        <taxon>Hyphomicrobiales</taxon>
        <taxon>Xanthobacteraceae</taxon>
        <taxon>Ancylobacter</taxon>
    </lineage>
</organism>
<dbReference type="RefSeq" id="WP_306892141.1">
    <property type="nucleotide sequence ID" value="NZ_JAUSVR010000035.1"/>
</dbReference>
<proteinExistence type="predicted"/>
<name>A0ABU0LXR7_9HYPH</name>